<keyword evidence="3 8" id="KW-0378">Hydrolase</keyword>
<feature type="chain" id="PRO_5011507135" evidence="6">
    <location>
        <begin position="22"/>
        <end position="405"/>
    </location>
</feature>
<dbReference type="STRING" id="310781.SAMN05216259_103263"/>
<dbReference type="PANTHER" id="PTHR47359">
    <property type="entry name" value="PEPTIDOGLYCAN DL-ENDOPEPTIDASE CWLO"/>
    <property type="match status" value="1"/>
</dbReference>
<keyword evidence="2" id="KW-0645">Protease</keyword>
<dbReference type="PROSITE" id="PS51935">
    <property type="entry name" value="NLPC_P60"/>
    <property type="match status" value="1"/>
</dbReference>
<dbReference type="EMBL" id="FNIE01000003">
    <property type="protein sequence ID" value="SDN23642.1"/>
    <property type="molecule type" value="Genomic_DNA"/>
</dbReference>
<keyword evidence="4" id="KW-0788">Thiol protease</keyword>
<evidence type="ECO:0000256" key="5">
    <source>
        <dbReference type="SAM" id="MobiDB-lite"/>
    </source>
</evidence>
<protein>
    <submittedName>
        <fullName evidence="8">Cell wall-associated hydrolase, NlpC family</fullName>
    </submittedName>
</protein>
<organism evidence="8 9">
    <name type="scientific">Actinacidiphila guanduensis</name>
    <dbReference type="NCBI Taxonomy" id="310781"/>
    <lineage>
        <taxon>Bacteria</taxon>
        <taxon>Bacillati</taxon>
        <taxon>Actinomycetota</taxon>
        <taxon>Actinomycetes</taxon>
        <taxon>Kitasatosporales</taxon>
        <taxon>Streptomycetaceae</taxon>
        <taxon>Actinacidiphila</taxon>
    </lineage>
</organism>
<sequence>MCGSLLAAAALALPAAQRASAQPSDPSAGSAAGTTDSAAGSAVPLADLLTRLQSAYQQTETATEAYNKAKADADRLRAAARSADAKLARQKVAVDGSRTRLGLMASQMYRDGAVSPYLSLLTGQTPQDFFGQRHVLGQLAGQQQAEVKRLTAGESRLRKLNTSAQRALDKAEHAQSVAAAKKKDVQSRLSEVEGMLAGLTGVQIDQLQALEQSDDDKAQTRLMDAKALGDDPALRAPSLAGDRAIGYAFDQLGRPYQWGAQGPDAFDCSGLTSQAWAHAGVPIPRTSQEQWAKLPHVPLQLLRPGDLVVYFKGATHVALYIGDGLVIQAPRPGSYVKVSPIAANPILGAVRPDSGSSPLRDYTPRPIPKNAEAPTPIGAQASSEGSPQGNAGDADRAAEGPGDGS</sequence>
<dbReference type="InterPro" id="IPR000064">
    <property type="entry name" value="NLP_P60_dom"/>
</dbReference>
<evidence type="ECO:0000259" key="7">
    <source>
        <dbReference type="PROSITE" id="PS51935"/>
    </source>
</evidence>
<evidence type="ECO:0000256" key="6">
    <source>
        <dbReference type="SAM" id="SignalP"/>
    </source>
</evidence>
<keyword evidence="6" id="KW-0732">Signal</keyword>
<dbReference type="InterPro" id="IPR038765">
    <property type="entry name" value="Papain-like_cys_pep_sf"/>
</dbReference>
<feature type="compositionally biased region" description="Polar residues" evidence="5">
    <location>
        <begin position="380"/>
        <end position="389"/>
    </location>
</feature>
<dbReference type="PANTHER" id="PTHR47359:SF3">
    <property type="entry name" value="NLP_P60 DOMAIN-CONTAINING PROTEIN-RELATED"/>
    <property type="match status" value="1"/>
</dbReference>
<evidence type="ECO:0000313" key="8">
    <source>
        <dbReference type="EMBL" id="SDN23642.1"/>
    </source>
</evidence>
<reference evidence="8 9" key="1">
    <citation type="submission" date="2016-10" db="EMBL/GenBank/DDBJ databases">
        <authorList>
            <person name="de Groot N.N."/>
        </authorList>
    </citation>
    <scope>NUCLEOTIDE SEQUENCE [LARGE SCALE GENOMIC DNA]</scope>
    <source>
        <strain evidence="8 9">CGMCC 4.2022</strain>
    </source>
</reference>
<dbReference type="InterPro" id="IPR051794">
    <property type="entry name" value="PG_Endopeptidase_C40"/>
</dbReference>
<feature type="signal peptide" evidence="6">
    <location>
        <begin position="1"/>
        <end position="21"/>
    </location>
</feature>
<evidence type="ECO:0000313" key="9">
    <source>
        <dbReference type="Proteomes" id="UP000199341"/>
    </source>
</evidence>
<evidence type="ECO:0000256" key="4">
    <source>
        <dbReference type="ARBA" id="ARBA00022807"/>
    </source>
</evidence>
<gene>
    <name evidence="8" type="ORF">SAMN05216259_103263</name>
</gene>
<dbReference type="GO" id="GO:0006508">
    <property type="term" value="P:proteolysis"/>
    <property type="evidence" value="ECO:0007669"/>
    <property type="project" value="UniProtKB-KW"/>
</dbReference>
<dbReference type="Gene3D" id="3.90.1720.10">
    <property type="entry name" value="endopeptidase domain like (from Nostoc punctiforme)"/>
    <property type="match status" value="1"/>
</dbReference>
<dbReference type="RefSeq" id="WP_245771242.1">
    <property type="nucleotide sequence ID" value="NZ_FNIE01000003.1"/>
</dbReference>
<dbReference type="SUPFAM" id="SSF54001">
    <property type="entry name" value="Cysteine proteinases"/>
    <property type="match status" value="1"/>
</dbReference>
<keyword evidence="9" id="KW-1185">Reference proteome</keyword>
<accession>A0A1G9ZQ14</accession>
<proteinExistence type="inferred from homology"/>
<evidence type="ECO:0000256" key="3">
    <source>
        <dbReference type="ARBA" id="ARBA00022801"/>
    </source>
</evidence>
<comment type="similarity">
    <text evidence="1">Belongs to the peptidase C40 family.</text>
</comment>
<dbReference type="Proteomes" id="UP000199341">
    <property type="component" value="Unassembled WGS sequence"/>
</dbReference>
<evidence type="ECO:0000256" key="1">
    <source>
        <dbReference type="ARBA" id="ARBA00007074"/>
    </source>
</evidence>
<dbReference type="GO" id="GO:0008234">
    <property type="term" value="F:cysteine-type peptidase activity"/>
    <property type="evidence" value="ECO:0007669"/>
    <property type="project" value="UniProtKB-KW"/>
</dbReference>
<dbReference type="AlphaFoldDB" id="A0A1G9ZQ14"/>
<dbReference type="Pfam" id="PF00877">
    <property type="entry name" value="NLPC_P60"/>
    <property type="match status" value="1"/>
</dbReference>
<feature type="region of interest" description="Disordered" evidence="5">
    <location>
        <begin position="347"/>
        <end position="405"/>
    </location>
</feature>
<name>A0A1G9ZQ14_9ACTN</name>
<evidence type="ECO:0000256" key="2">
    <source>
        <dbReference type="ARBA" id="ARBA00022670"/>
    </source>
</evidence>
<feature type="domain" description="NlpC/P60" evidence="7">
    <location>
        <begin position="238"/>
        <end position="359"/>
    </location>
</feature>